<dbReference type="STRING" id="332977.SAMN05421740_101791"/>
<proteinExistence type="predicted"/>
<organism evidence="1 2">
    <name type="scientific">Parapedobacter koreensis</name>
    <dbReference type="NCBI Taxonomy" id="332977"/>
    <lineage>
        <taxon>Bacteria</taxon>
        <taxon>Pseudomonadati</taxon>
        <taxon>Bacteroidota</taxon>
        <taxon>Sphingobacteriia</taxon>
        <taxon>Sphingobacteriales</taxon>
        <taxon>Sphingobacteriaceae</taxon>
        <taxon>Parapedobacter</taxon>
    </lineage>
</organism>
<dbReference type="EMBL" id="FNZR01000001">
    <property type="protein sequence ID" value="SEK41126.1"/>
    <property type="molecule type" value="Genomic_DNA"/>
</dbReference>
<dbReference type="OrthoDB" id="711499at2"/>
<dbReference type="RefSeq" id="WP_090602876.1">
    <property type="nucleotide sequence ID" value="NZ_FNZR01000001.1"/>
</dbReference>
<dbReference type="Proteomes" id="UP000198916">
    <property type="component" value="Unassembled WGS sequence"/>
</dbReference>
<dbReference type="AlphaFoldDB" id="A0A1H7GSK2"/>
<name>A0A1H7GSK2_9SPHI</name>
<keyword evidence="2" id="KW-1185">Reference proteome</keyword>
<evidence type="ECO:0000313" key="1">
    <source>
        <dbReference type="EMBL" id="SEK41126.1"/>
    </source>
</evidence>
<evidence type="ECO:0000313" key="2">
    <source>
        <dbReference type="Proteomes" id="UP000198916"/>
    </source>
</evidence>
<gene>
    <name evidence="1" type="ORF">SAMN05421740_101791</name>
</gene>
<reference evidence="2" key="1">
    <citation type="submission" date="2016-10" db="EMBL/GenBank/DDBJ databases">
        <authorList>
            <person name="Varghese N."/>
            <person name="Submissions S."/>
        </authorList>
    </citation>
    <scope>NUCLEOTIDE SEQUENCE [LARGE SCALE GENOMIC DNA]</scope>
    <source>
        <strain evidence="2">Jip14</strain>
    </source>
</reference>
<protein>
    <submittedName>
        <fullName evidence="1">Uncharacterized protein</fullName>
    </submittedName>
</protein>
<accession>A0A1H7GSK2</accession>
<sequence length="68" mass="7912">MEISLPRLAVYPADLQRITGQSERTCQRLLNKIRDVFGLDKHQHVTVYQASEYLGIPVVEISRFMHRS</sequence>